<keyword evidence="6" id="KW-1185">Reference proteome</keyword>
<dbReference type="PANTHER" id="PTHR43280:SF28">
    <property type="entry name" value="HTH-TYPE TRANSCRIPTIONAL ACTIVATOR RHAS"/>
    <property type="match status" value="1"/>
</dbReference>
<proteinExistence type="predicted"/>
<dbReference type="InterPro" id="IPR018060">
    <property type="entry name" value="HTH_AraC"/>
</dbReference>
<dbReference type="InterPro" id="IPR037923">
    <property type="entry name" value="HTH-like"/>
</dbReference>
<organism evidence="5 6">
    <name type="scientific">Dorea hominis</name>
    <dbReference type="NCBI Taxonomy" id="2763040"/>
    <lineage>
        <taxon>Bacteria</taxon>
        <taxon>Bacillati</taxon>
        <taxon>Bacillota</taxon>
        <taxon>Clostridia</taxon>
        <taxon>Lachnospirales</taxon>
        <taxon>Lachnospiraceae</taxon>
        <taxon>Dorea</taxon>
    </lineage>
</organism>
<dbReference type="CDD" id="cd02208">
    <property type="entry name" value="cupin_RmlC-like"/>
    <property type="match status" value="1"/>
</dbReference>
<dbReference type="InterPro" id="IPR014710">
    <property type="entry name" value="RmlC-like_jellyroll"/>
</dbReference>
<comment type="caution">
    <text evidence="5">The sequence shown here is derived from an EMBL/GenBank/DDBJ whole genome shotgun (WGS) entry which is preliminary data.</text>
</comment>
<dbReference type="Gene3D" id="1.10.10.60">
    <property type="entry name" value="Homeodomain-like"/>
    <property type="match status" value="2"/>
</dbReference>
<dbReference type="PROSITE" id="PS01124">
    <property type="entry name" value="HTH_ARAC_FAMILY_2"/>
    <property type="match status" value="1"/>
</dbReference>
<protein>
    <submittedName>
        <fullName evidence="5">Helix-turn-helix transcriptional regulator</fullName>
    </submittedName>
</protein>
<evidence type="ECO:0000313" key="5">
    <source>
        <dbReference type="EMBL" id="MBC5665779.1"/>
    </source>
</evidence>
<dbReference type="SUPFAM" id="SSF51215">
    <property type="entry name" value="Regulatory protein AraC"/>
    <property type="match status" value="1"/>
</dbReference>
<dbReference type="RefSeq" id="WP_117536912.1">
    <property type="nucleotide sequence ID" value="NZ_JACOOY010000014.1"/>
</dbReference>
<dbReference type="InterPro" id="IPR003313">
    <property type="entry name" value="AraC-bd"/>
</dbReference>
<keyword evidence="1" id="KW-0805">Transcription regulation</keyword>
<gene>
    <name evidence="5" type="ORF">H8S07_10970</name>
</gene>
<feature type="domain" description="HTH araC/xylS-type" evidence="4">
    <location>
        <begin position="194"/>
        <end position="290"/>
    </location>
</feature>
<dbReference type="Pfam" id="PF02311">
    <property type="entry name" value="AraC_binding"/>
    <property type="match status" value="1"/>
</dbReference>
<evidence type="ECO:0000256" key="3">
    <source>
        <dbReference type="ARBA" id="ARBA00023163"/>
    </source>
</evidence>
<reference evidence="5 6" key="1">
    <citation type="submission" date="2020-08" db="EMBL/GenBank/DDBJ databases">
        <title>Genome public.</title>
        <authorList>
            <person name="Liu C."/>
            <person name="Sun Q."/>
        </authorList>
    </citation>
    <scope>NUCLEOTIDE SEQUENCE [LARGE SCALE GENOMIC DNA]</scope>
    <source>
        <strain evidence="5 6">NSJ-36</strain>
    </source>
</reference>
<evidence type="ECO:0000256" key="1">
    <source>
        <dbReference type="ARBA" id="ARBA00023015"/>
    </source>
</evidence>
<evidence type="ECO:0000313" key="6">
    <source>
        <dbReference type="Proteomes" id="UP000647235"/>
    </source>
</evidence>
<dbReference type="SUPFAM" id="SSF46689">
    <property type="entry name" value="Homeodomain-like"/>
    <property type="match status" value="2"/>
</dbReference>
<dbReference type="SMART" id="SM00342">
    <property type="entry name" value="HTH_ARAC"/>
    <property type="match status" value="1"/>
</dbReference>
<evidence type="ECO:0000256" key="2">
    <source>
        <dbReference type="ARBA" id="ARBA00023125"/>
    </source>
</evidence>
<sequence length="290" mass="34476">MQINIEENQKEIKEHGSYSFPLNVAVEHIESYEQGAFLWHWHPEIEITKIVSGEMEYHINEKIYNLEEGEGMFGNSRTLHAGYRRDRKECTYLSITFHPRLVYGYEGSVFHSKYVEPLVDDSSFAALKLEKDIEWHQDILRRMVKIQKLMDEQPEDYEMQIQQEVLRIWDYLYREYRKRPHAKAESAVHLERLRKMLSYMEQNYSRDINLDDIAAHVNICKSECCRFFKKHMDMTILEYLMSLRIQKSIPLLKKGKSVAETAGLVGFASPAYFGQIFKRYMHCTPKSIQK</sequence>
<dbReference type="PANTHER" id="PTHR43280">
    <property type="entry name" value="ARAC-FAMILY TRANSCRIPTIONAL REGULATOR"/>
    <property type="match status" value="1"/>
</dbReference>
<name>A0ABR7EYF3_9FIRM</name>
<evidence type="ECO:0000259" key="4">
    <source>
        <dbReference type="PROSITE" id="PS01124"/>
    </source>
</evidence>
<dbReference type="InterPro" id="IPR009057">
    <property type="entry name" value="Homeodomain-like_sf"/>
</dbReference>
<dbReference type="EMBL" id="JACOOY010000014">
    <property type="protein sequence ID" value="MBC5665779.1"/>
    <property type="molecule type" value="Genomic_DNA"/>
</dbReference>
<keyword evidence="2" id="KW-0238">DNA-binding</keyword>
<dbReference type="Gene3D" id="2.60.120.10">
    <property type="entry name" value="Jelly Rolls"/>
    <property type="match status" value="1"/>
</dbReference>
<dbReference type="Pfam" id="PF12833">
    <property type="entry name" value="HTH_18"/>
    <property type="match status" value="1"/>
</dbReference>
<dbReference type="Proteomes" id="UP000647235">
    <property type="component" value="Unassembled WGS sequence"/>
</dbReference>
<accession>A0ABR7EYF3</accession>
<keyword evidence="3" id="KW-0804">Transcription</keyword>